<sequence length="184" mass="19921">MSSSDERPSATEPYGWEAFAERPVPGDGDFESPARELRAVLRRYRADLGAERGRARDAASDALVVAVEQGVLVAQFAAALERRADALREAGLGLVHKELRVLKDQMLEALRGGGVTVQDPVGLPLAEVADRVEVIGWRHAPEYPAPVVAETHEVVVLHRGTVVRPGQVTMGAPPPNEPPDEEQR</sequence>
<evidence type="ECO:0000256" key="1">
    <source>
        <dbReference type="SAM" id="MobiDB-lite"/>
    </source>
</evidence>
<name>A0A7W3LWU3_ACTNM</name>
<comment type="caution">
    <text evidence="2">The sequence shown here is derived from an EMBL/GenBank/DDBJ whole genome shotgun (WGS) entry which is preliminary data.</text>
</comment>
<protein>
    <recommendedName>
        <fullName evidence="4">Nucleotide exchange factor GrpE</fullName>
    </recommendedName>
</protein>
<organism evidence="2 3">
    <name type="scientific">Actinomadura namibiensis</name>
    <dbReference type="NCBI Taxonomy" id="182080"/>
    <lineage>
        <taxon>Bacteria</taxon>
        <taxon>Bacillati</taxon>
        <taxon>Actinomycetota</taxon>
        <taxon>Actinomycetes</taxon>
        <taxon>Streptosporangiales</taxon>
        <taxon>Thermomonosporaceae</taxon>
        <taxon>Actinomadura</taxon>
    </lineage>
</organism>
<dbReference type="RefSeq" id="WP_182847723.1">
    <property type="nucleotide sequence ID" value="NZ_BAAALP010000025.1"/>
</dbReference>
<dbReference type="AlphaFoldDB" id="A0A7W3LWU3"/>
<dbReference type="Proteomes" id="UP000572680">
    <property type="component" value="Unassembled WGS sequence"/>
</dbReference>
<dbReference type="EMBL" id="JACJIA010000013">
    <property type="protein sequence ID" value="MBA8955743.1"/>
    <property type="molecule type" value="Genomic_DNA"/>
</dbReference>
<feature type="region of interest" description="Disordered" evidence="1">
    <location>
        <begin position="165"/>
        <end position="184"/>
    </location>
</feature>
<proteinExistence type="predicted"/>
<evidence type="ECO:0000313" key="2">
    <source>
        <dbReference type="EMBL" id="MBA8955743.1"/>
    </source>
</evidence>
<gene>
    <name evidence="2" type="ORF">HNR61_007425</name>
</gene>
<evidence type="ECO:0000313" key="3">
    <source>
        <dbReference type="Proteomes" id="UP000572680"/>
    </source>
</evidence>
<accession>A0A7W3LWU3</accession>
<reference evidence="2 3" key="1">
    <citation type="submission" date="2020-08" db="EMBL/GenBank/DDBJ databases">
        <title>Genomic Encyclopedia of Type Strains, Phase IV (KMG-IV): sequencing the most valuable type-strain genomes for metagenomic binning, comparative biology and taxonomic classification.</title>
        <authorList>
            <person name="Goeker M."/>
        </authorList>
    </citation>
    <scope>NUCLEOTIDE SEQUENCE [LARGE SCALE GENOMIC DNA]</scope>
    <source>
        <strain evidence="2 3">DSM 44197</strain>
    </source>
</reference>
<feature type="region of interest" description="Disordered" evidence="1">
    <location>
        <begin position="1"/>
        <end position="31"/>
    </location>
</feature>
<evidence type="ECO:0008006" key="4">
    <source>
        <dbReference type="Google" id="ProtNLM"/>
    </source>
</evidence>
<keyword evidence="3" id="KW-1185">Reference proteome</keyword>